<dbReference type="Gene3D" id="3.40.710.10">
    <property type="entry name" value="DD-peptidase/beta-lactamase superfamily"/>
    <property type="match status" value="1"/>
</dbReference>
<name>A0A940Y8K8_9ACTN</name>
<keyword evidence="1" id="KW-0732">Signal</keyword>
<evidence type="ECO:0000259" key="2">
    <source>
        <dbReference type="Pfam" id="PF00144"/>
    </source>
</evidence>
<comment type="caution">
    <text evidence="3">The sequence shown here is derived from an EMBL/GenBank/DDBJ whole genome shotgun (WGS) entry which is preliminary data.</text>
</comment>
<gene>
    <name evidence="3" type="ORF">J8N05_44565</name>
</gene>
<dbReference type="Pfam" id="PF00144">
    <property type="entry name" value="Beta-lactamase"/>
    <property type="match status" value="1"/>
</dbReference>
<sequence length="423" mass="44712">MVSRMMGRGTARGTAALGAVLLSVLAVPATDATAAPADTGDRAVSGTRAAAENLAAPDVEGLREVLRTALTQGAPGAMARIDDNGTVHKVAEGVADRTTGRALDNADRFRVGSVTKSFTAVVLLQLVDEGVLDLDTSVNTYLPGLLPDDGITVRHVLSHRSGLYDYTNDMFADTVPGFEAVRNKVFSYQELVDLSLKQPLGNAPGAAYSYSNTNFVVGGMLIEKLTGKSVRSAYKSRIIKPLGLKDTSYVHPSTAIAGRHTMGYLPPDVADGTLVDSTEQTVSWAQSAGAVISSTRDLDTFFSALLRGRLTSAAQLDQMQQWTPVNSTQGYGLGLRRRDLSCGVSVYGHTGTVQGYYTYAFTSKDGSRTVTALANTSNNGTVLNTMARTLESAFCGKPVKTATARSQAPVERYEDIAPGVALD</sequence>
<feature type="domain" description="Beta-lactamase-related" evidence="2">
    <location>
        <begin position="65"/>
        <end position="381"/>
    </location>
</feature>
<evidence type="ECO:0000256" key="1">
    <source>
        <dbReference type="SAM" id="SignalP"/>
    </source>
</evidence>
<dbReference type="InterPro" id="IPR012338">
    <property type="entry name" value="Beta-lactam/transpept-like"/>
</dbReference>
<dbReference type="PANTHER" id="PTHR46825">
    <property type="entry name" value="D-ALANYL-D-ALANINE-CARBOXYPEPTIDASE/ENDOPEPTIDASE AMPH"/>
    <property type="match status" value="1"/>
</dbReference>
<keyword evidence="4" id="KW-1185">Reference proteome</keyword>
<reference evidence="3 4" key="1">
    <citation type="submission" date="2021-04" db="EMBL/GenBank/DDBJ databases">
        <authorList>
            <person name="Tang X."/>
            <person name="Zhou X."/>
            <person name="Chen X."/>
            <person name="Cernava T."/>
            <person name="Zhang C."/>
        </authorList>
    </citation>
    <scope>NUCLEOTIDE SEQUENCE [LARGE SCALE GENOMIC DNA]</scope>
    <source>
        <strain evidence="3 4">BH-SS-21</strain>
    </source>
</reference>
<evidence type="ECO:0000313" key="4">
    <source>
        <dbReference type="Proteomes" id="UP000677413"/>
    </source>
</evidence>
<proteinExistence type="predicted"/>
<dbReference type="PANTHER" id="PTHR46825:SF7">
    <property type="entry name" value="D-ALANYL-D-ALANINE CARBOXYPEPTIDASE"/>
    <property type="match status" value="1"/>
</dbReference>
<protein>
    <submittedName>
        <fullName evidence="3">Beta-lactamase family protein</fullName>
    </submittedName>
</protein>
<accession>A0A940Y8K8</accession>
<dbReference type="Proteomes" id="UP000677413">
    <property type="component" value="Unassembled WGS sequence"/>
</dbReference>
<evidence type="ECO:0000313" key="3">
    <source>
        <dbReference type="EMBL" id="MBQ0855246.1"/>
    </source>
</evidence>
<dbReference type="InterPro" id="IPR050491">
    <property type="entry name" value="AmpC-like"/>
</dbReference>
<dbReference type="RefSeq" id="WP_210893485.1">
    <property type="nucleotide sequence ID" value="NZ_JAGPYQ010000002.1"/>
</dbReference>
<dbReference type="SUPFAM" id="SSF56601">
    <property type="entry name" value="beta-lactamase/transpeptidase-like"/>
    <property type="match status" value="1"/>
</dbReference>
<dbReference type="AlphaFoldDB" id="A0A940Y8K8"/>
<dbReference type="EMBL" id="JAGPYQ010000002">
    <property type="protein sequence ID" value="MBQ0855246.1"/>
    <property type="molecule type" value="Genomic_DNA"/>
</dbReference>
<feature type="signal peptide" evidence="1">
    <location>
        <begin position="1"/>
        <end position="34"/>
    </location>
</feature>
<organism evidence="3 4">
    <name type="scientific">Streptomyces liliiviolaceus</name>
    <dbReference type="NCBI Taxonomy" id="2823109"/>
    <lineage>
        <taxon>Bacteria</taxon>
        <taxon>Bacillati</taxon>
        <taxon>Actinomycetota</taxon>
        <taxon>Actinomycetes</taxon>
        <taxon>Kitasatosporales</taxon>
        <taxon>Streptomycetaceae</taxon>
        <taxon>Streptomyces</taxon>
    </lineage>
</organism>
<dbReference type="InterPro" id="IPR001466">
    <property type="entry name" value="Beta-lactam-related"/>
</dbReference>
<feature type="chain" id="PRO_5037692769" evidence="1">
    <location>
        <begin position="35"/>
        <end position="423"/>
    </location>
</feature>